<dbReference type="EMBL" id="JAEPRC010000481">
    <property type="protein sequence ID" value="KAG2196364.1"/>
    <property type="molecule type" value="Genomic_DNA"/>
</dbReference>
<gene>
    <name evidence="1" type="ORF">INT46_009071</name>
</gene>
<feature type="non-terminal residue" evidence="1">
    <location>
        <position position="1"/>
    </location>
</feature>
<evidence type="ECO:0000313" key="2">
    <source>
        <dbReference type="Proteomes" id="UP000650833"/>
    </source>
</evidence>
<evidence type="ECO:0000313" key="1">
    <source>
        <dbReference type="EMBL" id="KAG2196364.1"/>
    </source>
</evidence>
<dbReference type="AlphaFoldDB" id="A0A8H7QPE0"/>
<organism evidence="1 2">
    <name type="scientific">Mucor plumbeus</name>
    <dbReference type="NCBI Taxonomy" id="97098"/>
    <lineage>
        <taxon>Eukaryota</taxon>
        <taxon>Fungi</taxon>
        <taxon>Fungi incertae sedis</taxon>
        <taxon>Mucoromycota</taxon>
        <taxon>Mucoromycotina</taxon>
        <taxon>Mucoromycetes</taxon>
        <taxon>Mucorales</taxon>
        <taxon>Mucorineae</taxon>
        <taxon>Mucoraceae</taxon>
        <taxon>Mucor</taxon>
    </lineage>
</organism>
<name>A0A8H7QPE0_9FUNG</name>
<protein>
    <submittedName>
        <fullName evidence="1">Uncharacterized protein</fullName>
    </submittedName>
</protein>
<keyword evidence="2" id="KW-1185">Reference proteome</keyword>
<dbReference type="Proteomes" id="UP000650833">
    <property type="component" value="Unassembled WGS sequence"/>
</dbReference>
<accession>A0A8H7QPE0</accession>
<dbReference type="OrthoDB" id="10524311at2759"/>
<proteinExistence type="predicted"/>
<sequence>VDINGFRTSKVSIVTVCNSCKNKELKPKKLCEQKYFQDILDCKLCHILWGQDINASKNIWVFCFLFGRAKEDL</sequence>
<comment type="caution">
    <text evidence="1">The sequence shown here is derived from an EMBL/GenBank/DDBJ whole genome shotgun (WGS) entry which is preliminary data.</text>
</comment>
<reference evidence="1" key="1">
    <citation type="submission" date="2020-12" db="EMBL/GenBank/DDBJ databases">
        <title>Metabolic potential, ecology and presence of endohyphal bacteria is reflected in genomic diversity of Mucoromycotina.</title>
        <authorList>
            <person name="Muszewska A."/>
            <person name="Okrasinska A."/>
            <person name="Steczkiewicz K."/>
            <person name="Drgas O."/>
            <person name="Orlowska M."/>
            <person name="Perlinska-Lenart U."/>
            <person name="Aleksandrzak-Piekarczyk T."/>
            <person name="Szatraj K."/>
            <person name="Zielenkiewicz U."/>
            <person name="Pilsyk S."/>
            <person name="Malc E."/>
            <person name="Mieczkowski P."/>
            <person name="Kruszewska J.S."/>
            <person name="Biernat P."/>
            <person name="Pawlowska J."/>
        </authorList>
    </citation>
    <scope>NUCLEOTIDE SEQUENCE</scope>
    <source>
        <strain evidence="1">CBS 226.32</strain>
    </source>
</reference>